<evidence type="ECO:0000313" key="3">
    <source>
        <dbReference type="Proteomes" id="UP000592180"/>
    </source>
</evidence>
<name>A0A840KAF6_9FLAO</name>
<dbReference type="SUPFAM" id="SSF53098">
    <property type="entry name" value="Ribonuclease H-like"/>
    <property type="match status" value="1"/>
</dbReference>
<gene>
    <name evidence="2" type="ORF">HNP38_000076</name>
</gene>
<sequence length="227" mass="26628">MSRTSWYRYCLRLDISKKRKSGKKPKKRGSVKASSPNEIWHADVTEFVTSDNVKFYIHTVLDNFSRKVIAYTISRDKTAKTRLISLKDAILLQFSKILSPADLDLIVDGGSENNNFRIRNFIRHCQVNIHKKVALKDVLFSNSMIEGHFQILKKFLRCHGEIHSRDFHKIIGFFVKDYNSIRPHYQHWTYTPDEIHLNPELINIKPTLERINKQRLQNNRNSCCKAA</sequence>
<evidence type="ECO:0000259" key="1">
    <source>
        <dbReference type="PROSITE" id="PS50994"/>
    </source>
</evidence>
<keyword evidence="3" id="KW-1185">Reference proteome</keyword>
<dbReference type="InterPro" id="IPR036397">
    <property type="entry name" value="RNaseH_sf"/>
</dbReference>
<evidence type="ECO:0000313" key="2">
    <source>
        <dbReference type="EMBL" id="MBB4804804.1"/>
    </source>
</evidence>
<dbReference type="GO" id="GO:0015074">
    <property type="term" value="P:DNA integration"/>
    <property type="evidence" value="ECO:0007669"/>
    <property type="project" value="InterPro"/>
</dbReference>
<protein>
    <recommendedName>
        <fullName evidence="1">Integrase catalytic domain-containing protein</fullName>
    </recommendedName>
</protein>
<comment type="caution">
    <text evidence="2">The sequence shown here is derived from an EMBL/GenBank/DDBJ whole genome shotgun (WGS) entry which is preliminary data.</text>
</comment>
<dbReference type="Pfam" id="PF00665">
    <property type="entry name" value="rve"/>
    <property type="match status" value="1"/>
</dbReference>
<reference evidence="2 3" key="1">
    <citation type="submission" date="2020-08" db="EMBL/GenBank/DDBJ databases">
        <title>Functional genomics of gut bacteria from endangered species of beetles.</title>
        <authorList>
            <person name="Carlos-Shanley C."/>
        </authorList>
    </citation>
    <scope>NUCLEOTIDE SEQUENCE [LARGE SCALE GENOMIC DNA]</scope>
    <source>
        <strain evidence="2 3">S00151</strain>
    </source>
</reference>
<feature type="domain" description="Integrase catalytic" evidence="1">
    <location>
        <begin position="32"/>
        <end position="200"/>
    </location>
</feature>
<dbReference type="Proteomes" id="UP000592180">
    <property type="component" value="Unassembled WGS sequence"/>
</dbReference>
<organism evidence="2 3">
    <name type="scientific">Chryseobacterium defluvii</name>
    <dbReference type="NCBI Taxonomy" id="160396"/>
    <lineage>
        <taxon>Bacteria</taxon>
        <taxon>Pseudomonadati</taxon>
        <taxon>Bacteroidota</taxon>
        <taxon>Flavobacteriia</taxon>
        <taxon>Flavobacteriales</taxon>
        <taxon>Weeksellaceae</taxon>
        <taxon>Chryseobacterium group</taxon>
        <taxon>Chryseobacterium</taxon>
    </lineage>
</organism>
<accession>A0A840KAF6</accession>
<dbReference type="Gene3D" id="3.30.420.10">
    <property type="entry name" value="Ribonuclease H-like superfamily/Ribonuclease H"/>
    <property type="match status" value="1"/>
</dbReference>
<dbReference type="AlphaFoldDB" id="A0A840KAF6"/>
<proteinExistence type="predicted"/>
<dbReference type="EMBL" id="JACHLE010000001">
    <property type="protein sequence ID" value="MBB4804804.1"/>
    <property type="molecule type" value="Genomic_DNA"/>
</dbReference>
<dbReference type="PROSITE" id="PS50994">
    <property type="entry name" value="INTEGRASE"/>
    <property type="match status" value="1"/>
</dbReference>
<dbReference type="GO" id="GO:0003676">
    <property type="term" value="F:nucleic acid binding"/>
    <property type="evidence" value="ECO:0007669"/>
    <property type="project" value="InterPro"/>
</dbReference>
<dbReference type="InterPro" id="IPR012337">
    <property type="entry name" value="RNaseH-like_sf"/>
</dbReference>
<dbReference type="InterPro" id="IPR001584">
    <property type="entry name" value="Integrase_cat-core"/>
</dbReference>